<accession>A0A6V7RF29</accession>
<dbReference type="CDD" id="cd17339">
    <property type="entry name" value="MFS_NIMT_CynX_like"/>
    <property type="match status" value="1"/>
</dbReference>
<feature type="transmembrane region" description="Helical" evidence="2">
    <location>
        <begin position="358"/>
        <end position="381"/>
    </location>
</feature>
<gene>
    <name evidence="3" type="primary">yycB_1</name>
    <name evidence="3" type="ORF">JEOPIN946_01267</name>
</gene>
<dbReference type="PANTHER" id="PTHR23523">
    <property type="match status" value="1"/>
</dbReference>
<feature type="transmembrane region" description="Helical" evidence="2">
    <location>
        <begin position="29"/>
        <end position="53"/>
    </location>
</feature>
<keyword evidence="2" id="KW-0472">Membrane</keyword>
<keyword evidence="2" id="KW-0812">Transmembrane</keyword>
<evidence type="ECO:0000313" key="4">
    <source>
        <dbReference type="Proteomes" id="UP000588186"/>
    </source>
</evidence>
<feature type="transmembrane region" description="Helical" evidence="2">
    <location>
        <begin position="119"/>
        <end position="142"/>
    </location>
</feature>
<comment type="subcellular location">
    <subcellularLocation>
        <location evidence="1">Cell membrane</location>
        <topology evidence="1">Multi-pass membrane protein</topology>
    </subcellularLocation>
</comment>
<feature type="transmembrane region" description="Helical" evidence="2">
    <location>
        <begin position="93"/>
        <end position="112"/>
    </location>
</feature>
<evidence type="ECO:0000256" key="2">
    <source>
        <dbReference type="SAM" id="Phobius"/>
    </source>
</evidence>
<feature type="transmembrane region" description="Helical" evidence="2">
    <location>
        <begin position="300"/>
        <end position="318"/>
    </location>
</feature>
<name>A0A6V7RF29_9BACL</name>
<dbReference type="Pfam" id="PF07690">
    <property type="entry name" value="MFS_1"/>
    <property type="match status" value="1"/>
</dbReference>
<keyword evidence="4" id="KW-1185">Reference proteome</keyword>
<dbReference type="AlphaFoldDB" id="A0A6V7RF29"/>
<feature type="transmembrane region" description="Helical" evidence="2">
    <location>
        <begin position="181"/>
        <end position="202"/>
    </location>
</feature>
<feature type="transmembrane region" description="Helical" evidence="2">
    <location>
        <begin position="60"/>
        <end position="81"/>
    </location>
</feature>
<proteinExistence type="predicted"/>
<feature type="transmembrane region" description="Helical" evidence="2">
    <location>
        <begin position="393"/>
        <end position="410"/>
    </location>
</feature>
<dbReference type="GO" id="GO:0005886">
    <property type="term" value="C:plasma membrane"/>
    <property type="evidence" value="ECO:0007669"/>
    <property type="project" value="UniProtKB-SubCell"/>
</dbReference>
<dbReference type="InterPro" id="IPR036259">
    <property type="entry name" value="MFS_trans_sf"/>
</dbReference>
<dbReference type="InterPro" id="IPR011701">
    <property type="entry name" value="MFS"/>
</dbReference>
<protein>
    <submittedName>
        <fullName evidence="3">Putative transporter YycB</fullName>
    </submittedName>
</protein>
<dbReference type="Proteomes" id="UP000588186">
    <property type="component" value="Unassembled WGS sequence"/>
</dbReference>
<feature type="transmembrane region" description="Helical" evidence="2">
    <location>
        <begin position="324"/>
        <end position="346"/>
    </location>
</feature>
<feature type="transmembrane region" description="Helical" evidence="2">
    <location>
        <begin position="270"/>
        <end position="288"/>
    </location>
</feature>
<reference evidence="3 4" key="1">
    <citation type="submission" date="2020-07" db="EMBL/GenBank/DDBJ databases">
        <authorList>
            <person name="Criscuolo A."/>
        </authorList>
    </citation>
    <scope>NUCLEOTIDE SEQUENCE [LARGE SCALE GENOMIC DNA]</scope>
    <source>
        <strain evidence="3">CIP107946</strain>
    </source>
</reference>
<comment type="caution">
    <text evidence="3">The sequence shown here is derived from an EMBL/GenBank/DDBJ whole genome shotgun (WGS) entry which is preliminary data.</text>
</comment>
<dbReference type="InterPro" id="IPR052524">
    <property type="entry name" value="MFS_Cyanate_Porter"/>
</dbReference>
<evidence type="ECO:0000313" key="3">
    <source>
        <dbReference type="EMBL" id="CAD2076466.1"/>
    </source>
</evidence>
<dbReference type="Gene3D" id="1.20.1250.20">
    <property type="entry name" value="MFS general substrate transporter like domains"/>
    <property type="match status" value="2"/>
</dbReference>
<organism evidence="3 4">
    <name type="scientific">Phocicoccus pinnipedialis</name>
    <dbReference type="NCBI Taxonomy" id="110845"/>
    <lineage>
        <taxon>Bacteria</taxon>
        <taxon>Bacillati</taxon>
        <taxon>Bacillota</taxon>
        <taxon>Bacilli</taxon>
        <taxon>Bacillales</taxon>
        <taxon>Salinicoccaceae</taxon>
        <taxon>Phocicoccus</taxon>
    </lineage>
</organism>
<dbReference type="SUPFAM" id="SSF103473">
    <property type="entry name" value="MFS general substrate transporter"/>
    <property type="match status" value="1"/>
</dbReference>
<evidence type="ECO:0000256" key="1">
    <source>
        <dbReference type="ARBA" id="ARBA00004651"/>
    </source>
</evidence>
<dbReference type="EMBL" id="CAJEWB010000010">
    <property type="protein sequence ID" value="CAD2076466.1"/>
    <property type="molecule type" value="Genomic_DNA"/>
</dbReference>
<dbReference type="PANTHER" id="PTHR23523:SF2">
    <property type="entry name" value="2-NITROIMIDAZOLE TRANSPORTER"/>
    <property type="match status" value="1"/>
</dbReference>
<feature type="transmembrane region" description="Helical" evidence="2">
    <location>
        <begin position="235"/>
        <end position="258"/>
    </location>
</feature>
<sequence length="419" mass="45783">MKPHSLILNNFLEEISIYSNLNVRIRDNWVQVLAIILVASILRAAITSVGPIVDLIKNDLLISNTIAGLLTTIPLLLFGIVSPFVPRIVNSIGIEWTVFYGLIIILVGILVRTMGGIELFLLGTALLGIGIAVGNVTIPGLVKLKFPLQVGLVTGLYGSTMNGMAGVGGGLSVPLSTMSPLGYKLSLSIWGVLVVVAILFWMTELNNKMNTTNENNDTLSEPNIKMKALVKSRMVWSIAMLFAMQSMVFYCIVAWLPSLLVERGLTPDQAGYYFMFSQFLQIPIAFFFPQFVAKVKEQTIPMFIILGCFILGFSMLFIENKTALLFGVLISGAGIGAAFSACMTFFSVKARTYNGSIALSGFSQSIGYILAAIGPLFMGFVFDLTESWNFNNFIFLIMGVLLCIFGLFAAKDQYIEDTL</sequence>
<keyword evidence="2" id="KW-1133">Transmembrane helix</keyword>
<dbReference type="GO" id="GO:0022857">
    <property type="term" value="F:transmembrane transporter activity"/>
    <property type="evidence" value="ECO:0007669"/>
    <property type="project" value="InterPro"/>
</dbReference>